<comment type="similarity">
    <text evidence="1">Belongs to the iron-sulfur cluster assembly SufBD family.</text>
</comment>
<organism evidence="3">
    <name type="scientific">candidate division WOR-3 bacterium</name>
    <dbReference type="NCBI Taxonomy" id="2052148"/>
    <lineage>
        <taxon>Bacteria</taxon>
        <taxon>Bacteria division WOR-3</taxon>
    </lineage>
</organism>
<comment type="caution">
    <text evidence="3">The sequence shown here is derived from an EMBL/GenBank/DDBJ whole genome shotgun (WGS) entry which is preliminary data.</text>
</comment>
<gene>
    <name evidence="3" type="ORF">ENH14_01430</name>
</gene>
<dbReference type="PANTHER" id="PTHR30508:SF1">
    <property type="entry name" value="UPF0051 PROTEIN ABCI8, CHLOROPLASTIC-RELATED"/>
    <property type="match status" value="1"/>
</dbReference>
<dbReference type="GO" id="GO:0016226">
    <property type="term" value="P:iron-sulfur cluster assembly"/>
    <property type="evidence" value="ECO:0007669"/>
    <property type="project" value="InterPro"/>
</dbReference>
<feature type="domain" description="SUF system FeS cluster assembly SufBD core" evidence="2">
    <location>
        <begin position="12"/>
        <end position="239"/>
    </location>
</feature>
<dbReference type="Pfam" id="PF01458">
    <property type="entry name" value="SUFBD_core"/>
    <property type="match status" value="1"/>
</dbReference>
<dbReference type="SUPFAM" id="SSF101960">
    <property type="entry name" value="Stabilizer of iron transporter SufD"/>
    <property type="match status" value="1"/>
</dbReference>
<dbReference type="AlphaFoldDB" id="A0A7V0LTQ6"/>
<proteinExistence type="inferred from homology"/>
<dbReference type="EMBL" id="DRDR01000064">
    <property type="protein sequence ID" value="HDL60097.1"/>
    <property type="molecule type" value="Genomic_DNA"/>
</dbReference>
<dbReference type="InterPro" id="IPR000825">
    <property type="entry name" value="SUF_FeS_clus_asmbl_SufBD_core"/>
</dbReference>
<dbReference type="PANTHER" id="PTHR30508">
    <property type="entry name" value="FES CLUSTER ASSEMBLY PROTEIN SUF"/>
    <property type="match status" value="1"/>
</dbReference>
<protein>
    <recommendedName>
        <fullName evidence="2">SUF system FeS cluster assembly SufBD core domain-containing protein</fullName>
    </recommendedName>
</protein>
<evidence type="ECO:0000313" key="3">
    <source>
        <dbReference type="EMBL" id="HDL60097.1"/>
    </source>
</evidence>
<evidence type="ECO:0000256" key="1">
    <source>
        <dbReference type="ARBA" id="ARBA00043967"/>
    </source>
</evidence>
<dbReference type="InterPro" id="IPR055346">
    <property type="entry name" value="Fe-S_cluster_assembly_SufBD"/>
</dbReference>
<name>A0A7V0LTQ6_UNCW3</name>
<dbReference type="Proteomes" id="UP000886381">
    <property type="component" value="Unassembled WGS sequence"/>
</dbReference>
<dbReference type="InterPro" id="IPR037284">
    <property type="entry name" value="SUF_FeS_clus_asmbl_SufBD_sf"/>
</dbReference>
<accession>A0A7V0LTQ6</accession>
<sequence length="259" mass="28887">MEHPLTTCITISSPKVIQKPENLVVIEKNVKVKIQSICSASKKNLQGKHIGYSKIILKENSELKLKHFHSWGKRDWVESSLEFFLGKGAKLSHTYKCLEIPMKLKTENNTYLKENSSSNLIITILAKNGEVDMHDSTFLNGRKSNGISRLRMIGDKESKIVARSQMVANDAGTGHVDCMGLLLSENSSIQAIPELINRNKDASLTHEASVGKIAEETLNYLRSRGLTENEAINLIVTGFLGEEEPIIIKGRIIPSKLYM</sequence>
<evidence type="ECO:0000259" key="2">
    <source>
        <dbReference type="Pfam" id="PF01458"/>
    </source>
</evidence>
<reference evidence="3" key="1">
    <citation type="journal article" date="2020" name="mSystems">
        <title>Genome- and Community-Level Interaction Insights into Carbon Utilization and Element Cycling Functions of Hydrothermarchaeota in Hydrothermal Sediment.</title>
        <authorList>
            <person name="Zhou Z."/>
            <person name="Liu Y."/>
            <person name="Xu W."/>
            <person name="Pan J."/>
            <person name="Luo Z.H."/>
            <person name="Li M."/>
        </authorList>
    </citation>
    <scope>NUCLEOTIDE SEQUENCE [LARGE SCALE GENOMIC DNA]</scope>
    <source>
        <strain evidence="3">HyVt-28</strain>
    </source>
</reference>